<dbReference type="RefSeq" id="WP_196813119.1">
    <property type="nucleotide sequence ID" value="NZ_CP012914.1"/>
</dbReference>
<dbReference type="Proteomes" id="UP001277471">
    <property type="component" value="Unassembled WGS sequence"/>
</dbReference>
<comment type="caution">
    <text evidence="2">The sequence shown here is derived from an EMBL/GenBank/DDBJ whole genome shotgun (WGS) entry which is preliminary data.</text>
</comment>
<name>A0ABU4PAQ4_AZOBR</name>
<dbReference type="EMBL" id="JAWXYC010000004">
    <property type="protein sequence ID" value="MDX5954289.1"/>
    <property type="molecule type" value="Genomic_DNA"/>
</dbReference>
<keyword evidence="2" id="KW-0547">Nucleotide-binding</keyword>
<keyword evidence="2" id="KW-0067">ATP-binding</keyword>
<evidence type="ECO:0000313" key="3">
    <source>
        <dbReference type="Proteomes" id="UP001277471"/>
    </source>
</evidence>
<proteinExistence type="predicted"/>
<evidence type="ECO:0000313" key="2">
    <source>
        <dbReference type="EMBL" id="MDX5954289.1"/>
    </source>
</evidence>
<dbReference type="GO" id="GO:0005524">
    <property type="term" value="F:ATP binding"/>
    <property type="evidence" value="ECO:0007669"/>
    <property type="project" value="UniProtKB-KW"/>
</dbReference>
<dbReference type="PANTHER" id="PTHR30595:SF6">
    <property type="entry name" value="SCHLAFEN ALBA-2 DOMAIN-CONTAINING PROTEIN"/>
    <property type="match status" value="1"/>
</dbReference>
<dbReference type="Gene3D" id="3.30.565.60">
    <property type="match status" value="1"/>
</dbReference>
<sequence length="324" mass="37036">MTSLAYSKGSAPYERVAIESVALDEVIESPILDDYKQRVGSNLEPKRFLKKQRLISERNGAEYPNVGCVLLFDEEPQAAIETRCAVKVYRLRTTESEYKREHLTEMPATINGPIEKLIINTIEKIKELVDGASFYEGDKLVTLQYPAEAIKEVLVNAVIHRDYSLNDDIHVRIFDNRVEISSPGKLPGYVTINNIYEERFSRNPNIVRMLHNLPNPLNHDIGEGLDTVRNELKKAGLVPPVFEERANAFVVTMKHQRIASVEDVIMDYLEQNPDSVISNKLARKLSGEDDINKVKKALQKLRAERKIALIDERAKPFDYRYRKA</sequence>
<organism evidence="2 3">
    <name type="scientific">Azospirillum brasilense</name>
    <dbReference type="NCBI Taxonomy" id="192"/>
    <lineage>
        <taxon>Bacteria</taxon>
        <taxon>Pseudomonadati</taxon>
        <taxon>Pseudomonadota</taxon>
        <taxon>Alphaproteobacteria</taxon>
        <taxon>Rhodospirillales</taxon>
        <taxon>Azospirillaceae</taxon>
        <taxon>Azospirillum</taxon>
    </lineage>
</organism>
<dbReference type="GeneID" id="56451828"/>
<feature type="coiled-coil region" evidence="1">
    <location>
        <begin position="284"/>
        <end position="311"/>
    </location>
</feature>
<dbReference type="Pfam" id="PF13749">
    <property type="entry name" value="HATPase_c_4"/>
    <property type="match status" value="1"/>
</dbReference>
<gene>
    <name evidence="2" type="ORF">SIM66_24245</name>
</gene>
<dbReference type="InterPro" id="IPR038475">
    <property type="entry name" value="RecG_C_sf"/>
</dbReference>
<protein>
    <submittedName>
        <fullName evidence="2">ATP-binding protein</fullName>
    </submittedName>
</protein>
<accession>A0ABU4PAQ4</accession>
<evidence type="ECO:0000256" key="1">
    <source>
        <dbReference type="SAM" id="Coils"/>
    </source>
</evidence>
<reference evidence="2 3" key="1">
    <citation type="submission" date="2023-11" db="EMBL/GenBank/DDBJ databases">
        <title>MicrobeMod: A computational toolkit for identifying prokaryotic methylation and restriction-modification with nanopore sequencing.</title>
        <authorList>
            <person name="Crits-Christoph A."/>
            <person name="Kang S.C."/>
            <person name="Lee H."/>
            <person name="Ostrov N."/>
        </authorList>
    </citation>
    <scope>NUCLEOTIDE SEQUENCE [LARGE SCALE GENOMIC DNA]</scope>
    <source>
        <strain evidence="2 3">ATCC 29145</strain>
    </source>
</reference>
<dbReference type="PANTHER" id="PTHR30595">
    <property type="entry name" value="GLPR-RELATED TRANSCRIPTIONAL REPRESSOR"/>
    <property type="match status" value="1"/>
</dbReference>
<keyword evidence="3" id="KW-1185">Reference proteome</keyword>
<keyword evidence="1" id="KW-0175">Coiled coil</keyword>